<dbReference type="EMBL" id="SOFS01000004">
    <property type="protein sequence ID" value="TFC23901.1"/>
    <property type="molecule type" value="Genomic_DNA"/>
</dbReference>
<feature type="domain" description="ABM" evidence="1">
    <location>
        <begin position="13"/>
        <end position="108"/>
    </location>
</feature>
<dbReference type="GO" id="GO:0004497">
    <property type="term" value="F:monooxygenase activity"/>
    <property type="evidence" value="ECO:0007669"/>
    <property type="project" value="UniProtKB-KW"/>
</dbReference>
<dbReference type="InterPro" id="IPR007138">
    <property type="entry name" value="ABM_dom"/>
</dbReference>
<evidence type="ECO:0000259" key="1">
    <source>
        <dbReference type="PROSITE" id="PS51725"/>
    </source>
</evidence>
<gene>
    <name evidence="2" type="ORF">E3O46_00320</name>
</gene>
<keyword evidence="2" id="KW-0560">Oxidoreductase</keyword>
<evidence type="ECO:0000313" key="2">
    <source>
        <dbReference type="EMBL" id="TFC23901.1"/>
    </source>
</evidence>
<accession>A0ABY2IU97</accession>
<name>A0ABY2IU97_9MICO</name>
<dbReference type="InterPro" id="IPR011008">
    <property type="entry name" value="Dimeric_a/b-barrel"/>
</dbReference>
<proteinExistence type="predicted"/>
<dbReference type="Pfam" id="PF03992">
    <property type="entry name" value="ABM"/>
    <property type="match status" value="1"/>
</dbReference>
<protein>
    <submittedName>
        <fullName evidence="2">Antibiotic biosynthesis monooxygenase</fullName>
    </submittedName>
</protein>
<dbReference type="PANTHER" id="PTHR33336:SF15">
    <property type="entry name" value="ABM DOMAIN-CONTAINING PROTEIN"/>
    <property type="match status" value="1"/>
</dbReference>
<dbReference type="Gene3D" id="3.30.70.100">
    <property type="match status" value="1"/>
</dbReference>
<comment type="caution">
    <text evidence="2">The sequence shown here is derived from an EMBL/GenBank/DDBJ whole genome shotgun (WGS) entry which is preliminary data.</text>
</comment>
<dbReference type="SUPFAM" id="SSF54909">
    <property type="entry name" value="Dimeric alpha+beta barrel"/>
    <property type="match status" value="1"/>
</dbReference>
<organism evidence="2 3">
    <name type="scientific">Cryobacterium glucosi</name>
    <dbReference type="NCBI Taxonomy" id="1259175"/>
    <lineage>
        <taxon>Bacteria</taxon>
        <taxon>Bacillati</taxon>
        <taxon>Actinomycetota</taxon>
        <taxon>Actinomycetes</taxon>
        <taxon>Micrococcales</taxon>
        <taxon>Microbacteriaceae</taxon>
        <taxon>Cryobacterium</taxon>
    </lineage>
</organism>
<dbReference type="PANTHER" id="PTHR33336">
    <property type="entry name" value="QUINOL MONOOXYGENASE YGIN-RELATED"/>
    <property type="match status" value="1"/>
</dbReference>
<keyword evidence="2" id="KW-0503">Monooxygenase</keyword>
<keyword evidence="3" id="KW-1185">Reference proteome</keyword>
<dbReference type="InterPro" id="IPR050744">
    <property type="entry name" value="AI-2_Isomerase_LsrG"/>
</dbReference>
<dbReference type="Proteomes" id="UP000297604">
    <property type="component" value="Unassembled WGS sequence"/>
</dbReference>
<reference evidence="2 3" key="1">
    <citation type="submission" date="2019-03" db="EMBL/GenBank/DDBJ databases">
        <title>Genomics of glacier-inhabiting Cryobacterium strains.</title>
        <authorList>
            <person name="Liu Q."/>
            <person name="Xin Y.-H."/>
        </authorList>
    </citation>
    <scope>NUCLEOTIDE SEQUENCE [LARGE SCALE GENOMIC DNA]</scope>
    <source>
        <strain evidence="2 3">MDB1-5</strain>
    </source>
</reference>
<sequence length="108" mass="11744">MTITPPTHPGEPVALYAEFTARPGRGDEVAALLAGLTVDVRREPGNVTFDPHRRVSDPLEFFVYEVYRDAEAFQAHITAAYGAVFNAALGDLIEGEGSELTWLTPLTV</sequence>
<dbReference type="RefSeq" id="WP_134560887.1">
    <property type="nucleotide sequence ID" value="NZ_SOFS01000004.1"/>
</dbReference>
<dbReference type="PROSITE" id="PS51725">
    <property type="entry name" value="ABM"/>
    <property type="match status" value="1"/>
</dbReference>
<evidence type="ECO:0000313" key="3">
    <source>
        <dbReference type="Proteomes" id="UP000297604"/>
    </source>
</evidence>